<dbReference type="RefSeq" id="WP_168742505.1">
    <property type="nucleotide sequence ID" value="NZ_JABAHZ010000009.1"/>
</dbReference>
<evidence type="ECO:0000256" key="5">
    <source>
        <dbReference type="SAM" id="Phobius"/>
    </source>
</evidence>
<dbReference type="GO" id="GO:0016020">
    <property type="term" value="C:membrane"/>
    <property type="evidence" value="ECO:0007669"/>
    <property type="project" value="UniProtKB-SubCell"/>
</dbReference>
<gene>
    <name evidence="7" type="ORF">HGH91_27760</name>
</gene>
<accession>A0A847SS56</accession>
<keyword evidence="3 5" id="KW-1133">Transmembrane helix</keyword>
<evidence type="ECO:0000313" key="8">
    <source>
        <dbReference type="Proteomes" id="UP000552864"/>
    </source>
</evidence>
<dbReference type="Pfam" id="PF07291">
    <property type="entry name" value="MauE"/>
    <property type="match status" value="1"/>
</dbReference>
<organism evidence="7 8">
    <name type="scientific">Chitinophaga eiseniae</name>
    <dbReference type="NCBI Taxonomy" id="634771"/>
    <lineage>
        <taxon>Bacteria</taxon>
        <taxon>Pseudomonadati</taxon>
        <taxon>Bacteroidota</taxon>
        <taxon>Chitinophagia</taxon>
        <taxon>Chitinophagales</taxon>
        <taxon>Chitinophagaceae</taxon>
        <taxon>Chitinophaga</taxon>
    </lineage>
</organism>
<keyword evidence="8" id="KW-1185">Reference proteome</keyword>
<comment type="subcellular location">
    <subcellularLocation>
        <location evidence="1">Membrane</location>
        <topology evidence="1">Multi-pass membrane protein</topology>
    </subcellularLocation>
</comment>
<evidence type="ECO:0000256" key="3">
    <source>
        <dbReference type="ARBA" id="ARBA00022989"/>
    </source>
</evidence>
<dbReference type="AlphaFoldDB" id="A0A847SS56"/>
<comment type="caution">
    <text evidence="7">The sequence shown here is derived from an EMBL/GenBank/DDBJ whole genome shotgun (WGS) entry which is preliminary data.</text>
</comment>
<feature type="transmembrane region" description="Helical" evidence="5">
    <location>
        <begin position="74"/>
        <end position="97"/>
    </location>
</feature>
<dbReference type="EMBL" id="JABAHZ010000009">
    <property type="protein sequence ID" value="NLR82445.1"/>
    <property type="molecule type" value="Genomic_DNA"/>
</dbReference>
<feature type="transmembrane region" description="Helical" evidence="5">
    <location>
        <begin position="117"/>
        <end position="134"/>
    </location>
</feature>
<evidence type="ECO:0000256" key="2">
    <source>
        <dbReference type="ARBA" id="ARBA00022692"/>
    </source>
</evidence>
<feature type="transmembrane region" description="Helical" evidence="5">
    <location>
        <begin position="7"/>
        <end position="24"/>
    </location>
</feature>
<name>A0A847SS56_9BACT</name>
<reference evidence="7 8" key="1">
    <citation type="submission" date="2020-04" db="EMBL/GenBank/DDBJ databases">
        <authorList>
            <person name="Yin C."/>
        </authorList>
    </citation>
    <scope>NUCLEOTIDE SEQUENCE [LARGE SCALE GENOMIC DNA]</scope>
    <source>
        <strain evidence="7 8">Ak56</strain>
    </source>
</reference>
<evidence type="ECO:0000256" key="1">
    <source>
        <dbReference type="ARBA" id="ARBA00004141"/>
    </source>
</evidence>
<evidence type="ECO:0000256" key="4">
    <source>
        <dbReference type="ARBA" id="ARBA00023136"/>
    </source>
</evidence>
<sequence length="149" mass="16847">MKKKQVMLELIIMGLVFLFVYTPASKLMMFHEYVLTMKAQPFAPWFSAFLTYAVPAAEILAVILLVLPLTRKTGLYVSMVLMMLFTGYIGLIQLNYYGRIPCTCGGFISSLTWNEHLVLNIAILLLIGVAFWLMRQTSGGKTNERNVLV</sequence>
<keyword evidence="2 5" id="KW-0812">Transmembrane</keyword>
<feature type="domain" description="Methylamine utilisation protein MauE" evidence="6">
    <location>
        <begin position="5"/>
        <end position="133"/>
    </location>
</feature>
<evidence type="ECO:0000313" key="7">
    <source>
        <dbReference type="EMBL" id="NLR82445.1"/>
    </source>
</evidence>
<dbReference type="Proteomes" id="UP000552864">
    <property type="component" value="Unassembled WGS sequence"/>
</dbReference>
<dbReference type="InterPro" id="IPR009908">
    <property type="entry name" value="Methylamine_util_MauE"/>
</dbReference>
<keyword evidence="4 5" id="KW-0472">Membrane</keyword>
<dbReference type="GO" id="GO:0030416">
    <property type="term" value="P:methylamine metabolic process"/>
    <property type="evidence" value="ECO:0007669"/>
    <property type="project" value="InterPro"/>
</dbReference>
<proteinExistence type="predicted"/>
<feature type="transmembrane region" description="Helical" evidence="5">
    <location>
        <begin position="44"/>
        <end position="67"/>
    </location>
</feature>
<protein>
    <recommendedName>
        <fullName evidence="6">Methylamine utilisation protein MauE domain-containing protein</fullName>
    </recommendedName>
</protein>
<evidence type="ECO:0000259" key="6">
    <source>
        <dbReference type="Pfam" id="PF07291"/>
    </source>
</evidence>